<organism evidence="4 5">
    <name type="scientific">Paenibacillus solani</name>
    <dbReference type="NCBI Taxonomy" id="1705565"/>
    <lineage>
        <taxon>Bacteria</taxon>
        <taxon>Bacillati</taxon>
        <taxon>Bacillota</taxon>
        <taxon>Bacilli</taxon>
        <taxon>Bacillales</taxon>
        <taxon>Paenibacillaceae</taxon>
        <taxon>Paenibacillus</taxon>
    </lineage>
</organism>
<dbReference type="Proteomes" id="UP000036932">
    <property type="component" value="Unassembled WGS sequence"/>
</dbReference>
<protein>
    <recommendedName>
        <fullName evidence="6">50S ribosomal protein L29</fullName>
    </recommendedName>
</protein>
<keyword evidence="1" id="KW-0812">Transmembrane</keyword>
<reference evidence="5" key="1">
    <citation type="submission" date="2015-08" db="EMBL/GenBank/DDBJ databases">
        <title>Genome sequencing project for genomic taxonomy and phylogenomics of Bacillus-like bacteria.</title>
        <authorList>
            <person name="Liu B."/>
            <person name="Wang J."/>
            <person name="Zhu Y."/>
            <person name="Liu G."/>
            <person name="Chen Q."/>
            <person name="Chen Z."/>
            <person name="Lan J."/>
            <person name="Che J."/>
            <person name="Ge C."/>
            <person name="Shi H."/>
            <person name="Pan Z."/>
            <person name="Liu X."/>
        </authorList>
    </citation>
    <scope>NUCLEOTIDE SEQUENCE [LARGE SCALE GENOMIC DNA]</scope>
    <source>
        <strain evidence="5">FJAT-22460</strain>
    </source>
</reference>
<dbReference type="InterPro" id="IPR057798">
    <property type="entry name" value="PH_YqeB"/>
</dbReference>
<dbReference type="AlphaFoldDB" id="A0A0M1P114"/>
<keyword evidence="1" id="KW-0472">Membrane</keyword>
<evidence type="ECO:0000313" key="4">
    <source>
        <dbReference type="EMBL" id="KOR87945.1"/>
    </source>
</evidence>
<proteinExistence type="predicted"/>
<feature type="transmembrane region" description="Helical" evidence="1">
    <location>
        <begin position="18"/>
        <end position="42"/>
    </location>
</feature>
<evidence type="ECO:0008006" key="6">
    <source>
        <dbReference type="Google" id="ProtNLM"/>
    </source>
</evidence>
<dbReference type="Pfam" id="PF23494">
    <property type="entry name" value="bPH_10"/>
    <property type="match status" value="1"/>
</dbReference>
<evidence type="ECO:0000259" key="2">
    <source>
        <dbReference type="Pfam" id="PF23493"/>
    </source>
</evidence>
<accession>A0A0M1P114</accession>
<feature type="domain" description="YqeB PH" evidence="3">
    <location>
        <begin position="10"/>
        <end position="158"/>
    </location>
</feature>
<feature type="transmembrane region" description="Helical" evidence="1">
    <location>
        <begin position="62"/>
        <end position="85"/>
    </location>
</feature>
<feature type="domain" description="Cysteinyl-tRNA ligase anticodon binding" evidence="2">
    <location>
        <begin position="174"/>
        <end position="224"/>
    </location>
</feature>
<comment type="caution">
    <text evidence="4">The sequence shown here is derived from an EMBL/GenBank/DDBJ whole genome shotgun (WGS) entry which is preliminary data.</text>
</comment>
<dbReference type="InterPro" id="IPR056411">
    <property type="entry name" value="CysS_C"/>
</dbReference>
<keyword evidence="5" id="KW-1185">Reference proteome</keyword>
<dbReference type="PATRIC" id="fig|1705565.3.peg.2153"/>
<dbReference type="Pfam" id="PF23493">
    <property type="entry name" value="CysS_C"/>
    <property type="match status" value="1"/>
</dbReference>
<evidence type="ECO:0000256" key="1">
    <source>
        <dbReference type="SAM" id="Phobius"/>
    </source>
</evidence>
<keyword evidence="1" id="KW-1133">Transmembrane helix</keyword>
<dbReference type="RefSeq" id="WP_053489646.1">
    <property type="nucleotide sequence ID" value="NZ_LIUT01000001.1"/>
</dbReference>
<name>A0A0M1P114_9BACL</name>
<evidence type="ECO:0000313" key="5">
    <source>
        <dbReference type="Proteomes" id="UP000036932"/>
    </source>
</evidence>
<sequence>MNHGMEYSDLGLSASDRILIWAVPPLLGAVVGWFIPAIAEWATGLAWVPFQGPLELIASIQGPWVVIVTAILGLLAGMVLSHIAIKESLAVRLSDQEIRLRMHDAEQTFTRDEVSAVFLDGKQLVLLGTEGQELYREKPEAKRDAVAEAFKRHGYSWRERDPFADHYVRWVADSPELTPSLNALFLAREKAMENEEKEDAADLRRELSKLGITVRDEGKRQYWRQHGQRP</sequence>
<dbReference type="EMBL" id="LIUT01000001">
    <property type="protein sequence ID" value="KOR87945.1"/>
    <property type="molecule type" value="Genomic_DNA"/>
</dbReference>
<dbReference type="OrthoDB" id="5145029at2"/>
<evidence type="ECO:0000259" key="3">
    <source>
        <dbReference type="Pfam" id="PF23494"/>
    </source>
</evidence>
<gene>
    <name evidence="4" type="ORF">AM231_01510</name>
</gene>